<dbReference type="GO" id="GO:0006351">
    <property type="term" value="P:DNA-templated transcription"/>
    <property type="evidence" value="ECO:0007669"/>
    <property type="project" value="InterPro"/>
</dbReference>
<proteinExistence type="predicted"/>
<dbReference type="OrthoDB" id="4148037at2759"/>
<dbReference type="AlphaFoldDB" id="A0A0D2BIT4"/>
<dbReference type="GO" id="GO:0003700">
    <property type="term" value="F:DNA-binding transcription factor activity"/>
    <property type="evidence" value="ECO:0007669"/>
    <property type="project" value="InterPro"/>
</dbReference>
<organism evidence="3 4">
    <name type="scientific">Exophiala spinifera</name>
    <dbReference type="NCBI Taxonomy" id="91928"/>
    <lineage>
        <taxon>Eukaryota</taxon>
        <taxon>Fungi</taxon>
        <taxon>Dikarya</taxon>
        <taxon>Ascomycota</taxon>
        <taxon>Pezizomycotina</taxon>
        <taxon>Eurotiomycetes</taxon>
        <taxon>Chaetothyriomycetidae</taxon>
        <taxon>Chaetothyriales</taxon>
        <taxon>Herpotrichiellaceae</taxon>
        <taxon>Exophiala</taxon>
    </lineage>
</organism>
<dbReference type="PANTHER" id="PTHR46910">
    <property type="entry name" value="TRANSCRIPTION FACTOR PDR1"/>
    <property type="match status" value="1"/>
</dbReference>
<dbReference type="GO" id="GO:0003677">
    <property type="term" value="F:DNA binding"/>
    <property type="evidence" value="ECO:0007669"/>
    <property type="project" value="InterPro"/>
</dbReference>
<dbReference type="HOGENOM" id="CLU_1219705_0_0_1"/>
<dbReference type="GeneID" id="27329846"/>
<dbReference type="PANTHER" id="PTHR46910:SF8">
    <property type="entry name" value="ZN(II)2CYS6 TRANSCRIPTION FACTOR (EUROFUNG)"/>
    <property type="match status" value="1"/>
</dbReference>
<evidence type="ECO:0000313" key="3">
    <source>
        <dbReference type="EMBL" id="KIW18475.1"/>
    </source>
</evidence>
<dbReference type="RefSeq" id="XP_016238691.1">
    <property type="nucleotide sequence ID" value="XM_016377121.1"/>
</dbReference>
<protein>
    <recommendedName>
        <fullName evidence="2">Xylanolytic transcriptional activator regulatory domain-containing protein</fullName>
    </recommendedName>
</protein>
<keyword evidence="4" id="KW-1185">Reference proteome</keyword>
<dbReference type="GO" id="GO:0008270">
    <property type="term" value="F:zinc ion binding"/>
    <property type="evidence" value="ECO:0007669"/>
    <property type="project" value="InterPro"/>
</dbReference>
<reference evidence="3 4" key="1">
    <citation type="submission" date="2015-01" db="EMBL/GenBank/DDBJ databases">
        <title>The Genome Sequence of Exophiala spinifera CBS89968.</title>
        <authorList>
            <consortium name="The Broad Institute Genomics Platform"/>
            <person name="Cuomo C."/>
            <person name="de Hoog S."/>
            <person name="Gorbushina A."/>
            <person name="Stielow B."/>
            <person name="Teixiera M."/>
            <person name="Abouelleil A."/>
            <person name="Chapman S.B."/>
            <person name="Priest M."/>
            <person name="Young S.K."/>
            <person name="Wortman J."/>
            <person name="Nusbaum C."/>
            <person name="Birren B."/>
        </authorList>
    </citation>
    <scope>NUCLEOTIDE SEQUENCE [LARGE SCALE GENOMIC DNA]</scope>
    <source>
        <strain evidence="3 4">CBS 89968</strain>
    </source>
</reference>
<keyword evidence="1" id="KW-0539">Nucleus</keyword>
<evidence type="ECO:0000256" key="1">
    <source>
        <dbReference type="ARBA" id="ARBA00023242"/>
    </source>
</evidence>
<dbReference type="STRING" id="91928.A0A0D2BIT4"/>
<dbReference type="CDD" id="cd12148">
    <property type="entry name" value="fungal_TF_MHR"/>
    <property type="match status" value="1"/>
</dbReference>
<accession>A0A0D2BIT4</accession>
<dbReference type="VEuPathDB" id="FungiDB:PV08_02763"/>
<gene>
    <name evidence="3" type="ORF">PV08_02763</name>
</gene>
<dbReference type="InterPro" id="IPR050987">
    <property type="entry name" value="AtrR-like"/>
</dbReference>
<name>A0A0D2BIT4_9EURO</name>
<dbReference type="EMBL" id="KN847493">
    <property type="protein sequence ID" value="KIW18475.1"/>
    <property type="molecule type" value="Genomic_DNA"/>
</dbReference>
<dbReference type="Proteomes" id="UP000053328">
    <property type="component" value="Unassembled WGS sequence"/>
</dbReference>
<dbReference type="InterPro" id="IPR007219">
    <property type="entry name" value="XnlR_reg_dom"/>
</dbReference>
<dbReference type="Pfam" id="PF04082">
    <property type="entry name" value="Fungal_trans"/>
    <property type="match status" value="1"/>
</dbReference>
<sequence length="227" mass="25347">MLEESSVVDIGKVLLDCDQVAHPCGSFDAIPGSLAFRMEHSTTFRWRDELSYVLPPPEALDMLSDSYFNSVNWFMLAIDEPKFRARSTRVLANEYVSTADRNFIFLMSLVWGLGAHYLWTSPATSSNMPVPTSLIAEMMKVLDVAYLRITASPTLETVQIAILWGSFHLFNGLPYLGFTIIGSAVRCAQAIGLHRQQRTSSTEESCLVWWAVEIGDKFVPDHASSVC</sequence>
<evidence type="ECO:0000313" key="4">
    <source>
        <dbReference type="Proteomes" id="UP000053328"/>
    </source>
</evidence>
<evidence type="ECO:0000259" key="2">
    <source>
        <dbReference type="Pfam" id="PF04082"/>
    </source>
</evidence>
<feature type="domain" description="Xylanolytic transcriptional activator regulatory" evidence="2">
    <location>
        <begin position="66"/>
        <end position="209"/>
    </location>
</feature>